<keyword evidence="4" id="KW-0804">Transcription</keyword>
<protein>
    <submittedName>
        <fullName evidence="7">FliA/WhiG family RNA polymerase sigma factor</fullName>
    </submittedName>
</protein>
<evidence type="ECO:0000259" key="5">
    <source>
        <dbReference type="Pfam" id="PF04542"/>
    </source>
</evidence>
<sequence>MTSTLTAIKKPVKASLTPADECRYLQQWSPLVKRIVRQLLPQTDNVVDRDDLQQVASIGLLQSLRRYGHPDEQFGGYAQMRVRGAVLDYLRQHDWRPRRLRQRTHKINDGVRALTRELGREPREQEVCQYLKISHAAYRDYVQQINAKEMESLDELLPNSFEPQLLDSALWDEAFMLSRSMQQALATLQPRERLVLSLYYQYGRNLREIAGMLSLTEARVCQINKQAGQKIKHFFEE</sequence>
<name>A0ABX0RAY9_9GAMM</name>
<evidence type="ECO:0000256" key="1">
    <source>
        <dbReference type="ARBA" id="ARBA00023015"/>
    </source>
</evidence>
<dbReference type="InterPro" id="IPR000943">
    <property type="entry name" value="RNA_pol_sigma70"/>
</dbReference>
<dbReference type="InterPro" id="IPR014284">
    <property type="entry name" value="RNA_pol_sigma-70_dom"/>
</dbReference>
<dbReference type="PRINTS" id="PR00046">
    <property type="entry name" value="SIGMA70FCT"/>
</dbReference>
<dbReference type="PANTHER" id="PTHR30385">
    <property type="entry name" value="SIGMA FACTOR F FLAGELLAR"/>
    <property type="match status" value="1"/>
</dbReference>
<dbReference type="SUPFAM" id="SSF88946">
    <property type="entry name" value="Sigma2 domain of RNA polymerase sigma factors"/>
    <property type="match status" value="1"/>
</dbReference>
<evidence type="ECO:0000313" key="8">
    <source>
        <dbReference type="Proteomes" id="UP001515683"/>
    </source>
</evidence>
<dbReference type="InterPro" id="IPR007627">
    <property type="entry name" value="RNA_pol_sigma70_r2"/>
</dbReference>
<dbReference type="PANTHER" id="PTHR30385:SF7">
    <property type="entry name" value="RNA POLYMERASE SIGMA FACTOR FLIA"/>
    <property type="match status" value="1"/>
</dbReference>
<dbReference type="Gene3D" id="1.20.140.160">
    <property type="match status" value="1"/>
</dbReference>
<dbReference type="Pfam" id="PF04542">
    <property type="entry name" value="Sigma70_r2"/>
    <property type="match status" value="1"/>
</dbReference>
<dbReference type="InterPro" id="IPR013324">
    <property type="entry name" value="RNA_pol_sigma_r3/r4-like"/>
</dbReference>
<keyword evidence="8" id="KW-1185">Reference proteome</keyword>
<feature type="domain" description="RNA polymerase sigma-70 region 4" evidence="6">
    <location>
        <begin position="184"/>
        <end position="233"/>
    </location>
</feature>
<evidence type="ECO:0000259" key="6">
    <source>
        <dbReference type="Pfam" id="PF04545"/>
    </source>
</evidence>
<dbReference type="SUPFAM" id="SSF88659">
    <property type="entry name" value="Sigma3 and sigma4 domains of RNA polymerase sigma factors"/>
    <property type="match status" value="2"/>
</dbReference>
<feature type="domain" description="RNA polymerase sigma-70 region 2" evidence="5">
    <location>
        <begin position="26"/>
        <end position="96"/>
    </location>
</feature>
<dbReference type="Pfam" id="PF04545">
    <property type="entry name" value="Sigma70_r4"/>
    <property type="match status" value="1"/>
</dbReference>
<evidence type="ECO:0000256" key="2">
    <source>
        <dbReference type="ARBA" id="ARBA00023082"/>
    </source>
</evidence>
<dbReference type="CDD" id="cd06171">
    <property type="entry name" value="Sigma70_r4"/>
    <property type="match status" value="1"/>
</dbReference>
<evidence type="ECO:0000313" key="7">
    <source>
        <dbReference type="EMBL" id="NIF21288.1"/>
    </source>
</evidence>
<dbReference type="InterPro" id="IPR013325">
    <property type="entry name" value="RNA_pol_sigma_r2"/>
</dbReference>
<organism evidence="7 8">
    <name type="scientific">Candidatus Pantoea multigeneris</name>
    <dbReference type="NCBI Taxonomy" id="2608357"/>
    <lineage>
        <taxon>Bacteria</taxon>
        <taxon>Pseudomonadati</taxon>
        <taxon>Pseudomonadota</taxon>
        <taxon>Gammaproteobacteria</taxon>
        <taxon>Enterobacterales</taxon>
        <taxon>Erwiniaceae</taxon>
        <taxon>Pantoea</taxon>
    </lineage>
</organism>
<gene>
    <name evidence="7" type="ORF">F3J40_06680</name>
</gene>
<dbReference type="EMBL" id="VWXF01000002">
    <property type="protein sequence ID" value="NIF21288.1"/>
    <property type="molecule type" value="Genomic_DNA"/>
</dbReference>
<proteinExistence type="predicted"/>
<evidence type="ECO:0000256" key="4">
    <source>
        <dbReference type="ARBA" id="ARBA00023163"/>
    </source>
</evidence>
<keyword evidence="3" id="KW-0238">DNA-binding</keyword>
<keyword evidence="1" id="KW-0805">Transcription regulation</keyword>
<dbReference type="Proteomes" id="UP001515683">
    <property type="component" value="Unassembled WGS sequence"/>
</dbReference>
<dbReference type="NCBIfam" id="TIGR02937">
    <property type="entry name" value="sigma70-ECF"/>
    <property type="match status" value="1"/>
</dbReference>
<evidence type="ECO:0000256" key="3">
    <source>
        <dbReference type="ARBA" id="ARBA00023125"/>
    </source>
</evidence>
<comment type="caution">
    <text evidence="7">The sequence shown here is derived from an EMBL/GenBank/DDBJ whole genome shotgun (WGS) entry which is preliminary data.</text>
</comment>
<dbReference type="NCBIfam" id="TIGR02479">
    <property type="entry name" value="FliA_WhiG"/>
    <property type="match status" value="1"/>
</dbReference>
<accession>A0ABX0RAY9</accession>
<keyword evidence="2" id="KW-0731">Sigma factor</keyword>
<dbReference type="InterPro" id="IPR007630">
    <property type="entry name" value="RNA_pol_sigma70_r4"/>
</dbReference>
<dbReference type="Gene3D" id="1.10.1740.10">
    <property type="match status" value="1"/>
</dbReference>
<dbReference type="InterPro" id="IPR012845">
    <property type="entry name" value="RNA_pol_sigma_FliA_WhiG"/>
</dbReference>
<reference evidence="7 8" key="1">
    <citation type="journal article" date="2019" name="bioRxiv">
        <title>Bacteria contribute to plant secondary compound degradation in a generalist herbivore system.</title>
        <authorList>
            <person name="Francoeur C.B."/>
            <person name="Khadempour L."/>
            <person name="Moreira-Soto R.D."/>
            <person name="Gotting K."/>
            <person name="Book A.J."/>
            <person name="Pinto-Tomas A.A."/>
            <person name="Keefover-Ring K."/>
            <person name="Currie C.R."/>
        </authorList>
    </citation>
    <scope>NUCLEOTIDE SEQUENCE [LARGE SCALE GENOMIC DNA]</scope>
    <source>
        <strain evidence="7">Acro-835</strain>
    </source>
</reference>